<dbReference type="InterPro" id="IPR016040">
    <property type="entry name" value="NAD(P)-bd_dom"/>
</dbReference>
<dbReference type="PANTHER" id="PTHR47706:SF9">
    <property type="entry name" value="NMRA-LIKE DOMAIN-CONTAINING PROTEIN-RELATED"/>
    <property type="match status" value="1"/>
</dbReference>
<evidence type="ECO:0000256" key="4">
    <source>
        <dbReference type="SAM" id="Phobius"/>
    </source>
</evidence>
<dbReference type="EMBL" id="KZ851847">
    <property type="protein sequence ID" value="RDK45917.1"/>
    <property type="molecule type" value="Genomic_DNA"/>
</dbReference>
<dbReference type="Gene3D" id="3.40.50.720">
    <property type="entry name" value="NAD(P)-binding Rossmann-like Domain"/>
    <property type="match status" value="1"/>
</dbReference>
<evidence type="ECO:0000256" key="3">
    <source>
        <dbReference type="ARBA" id="ARBA00023002"/>
    </source>
</evidence>
<evidence type="ECO:0000259" key="5">
    <source>
        <dbReference type="Pfam" id="PF13460"/>
    </source>
</evidence>
<keyword evidence="4" id="KW-1133">Transmembrane helix</keyword>
<feature type="domain" description="NAD(P)-binding" evidence="5">
    <location>
        <begin position="320"/>
        <end position="423"/>
    </location>
</feature>
<comment type="similarity">
    <text evidence="1">Belongs to the NmrA-type oxidoreductase family. Isoflavone reductase subfamily.</text>
</comment>
<keyword evidence="7" id="KW-1185">Reference proteome</keyword>
<protein>
    <submittedName>
        <fullName evidence="6">NAD(P)-binding protein</fullName>
    </submittedName>
</protein>
<dbReference type="AlphaFoldDB" id="A0A370PUP3"/>
<dbReference type="InterPro" id="IPR036291">
    <property type="entry name" value="NAD(P)-bd_dom_sf"/>
</dbReference>
<dbReference type="PROSITE" id="PS50244">
    <property type="entry name" value="S5A_REDUCTASE"/>
    <property type="match status" value="1"/>
</dbReference>
<dbReference type="Pfam" id="PF13460">
    <property type="entry name" value="NAD_binding_10"/>
    <property type="match status" value="1"/>
</dbReference>
<dbReference type="GO" id="GO:0016491">
    <property type="term" value="F:oxidoreductase activity"/>
    <property type="evidence" value="ECO:0007669"/>
    <property type="project" value="UniProtKB-KW"/>
</dbReference>
<dbReference type="PANTHER" id="PTHR47706">
    <property type="entry name" value="NMRA-LIKE FAMILY PROTEIN"/>
    <property type="match status" value="1"/>
</dbReference>
<dbReference type="InterPro" id="IPR010721">
    <property type="entry name" value="UstE-like"/>
</dbReference>
<accession>A0A370PUP3</accession>
<name>A0A370PUP3_ASPPH</name>
<evidence type="ECO:0000313" key="6">
    <source>
        <dbReference type="EMBL" id="RDK45917.1"/>
    </source>
</evidence>
<dbReference type="InterPro" id="IPR051609">
    <property type="entry name" value="NmrA/Isoflavone_reductase-like"/>
</dbReference>
<feature type="transmembrane region" description="Helical" evidence="4">
    <location>
        <begin position="145"/>
        <end position="166"/>
    </location>
</feature>
<keyword evidence="3" id="KW-0560">Oxidoreductase</keyword>
<feature type="transmembrane region" description="Helical" evidence="4">
    <location>
        <begin position="206"/>
        <end position="227"/>
    </location>
</feature>
<dbReference type="Pfam" id="PF06966">
    <property type="entry name" value="DUF1295"/>
    <property type="match status" value="1"/>
</dbReference>
<evidence type="ECO:0000256" key="2">
    <source>
        <dbReference type="ARBA" id="ARBA00022857"/>
    </source>
</evidence>
<evidence type="ECO:0000313" key="7">
    <source>
        <dbReference type="Proteomes" id="UP000254937"/>
    </source>
</evidence>
<keyword evidence="4" id="KW-0812">Transmembrane</keyword>
<dbReference type="SUPFAM" id="SSF51735">
    <property type="entry name" value="NAD(P)-binding Rossmann-fold domains"/>
    <property type="match status" value="1"/>
</dbReference>
<evidence type="ECO:0000256" key="1">
    <source>
        <dbReference type="ARBA" id="ARBA00005725"/>
    </source>
</evidence>
<keyword evidence="4" id="KW-0472">Membrane</keyword>
<keyword evidence="2" id="KW-0521">NADP</keyword>
<dbReference type="Proteomes" id="UP000254937">
    <property type="component" value="Unassembled WGS sequence"/>
</dbReference>
<feature type="transmembrane region" description="Helical" evidence="4">
    <location>
        <begin position="102"/>
        <end position="125"/>
    </location>
</feature>
<reference evidence="6 7" key="1">
    <citation type="submission" date="2018-07" db="EMBL/GenBank/DDBJ databases">
        <title>Section-level genome sequencing of Aspergillus section Nigri to investigate inter- and intra-species variation.</title>
        <authorList>
            <consortium name="DOE Joint Genome Institute"/>
            <person name="Vesth T.C."/>
            <person name="Nybo J.L."/>
            <person name="Theobald S."/>
            <person name="Frisvad J.C."/>
            <person name="Larsen T.O."/>
            <person name="Nielsen K.F."/>
            <person name="Hoof J.B."/>
            <person name="Brandl J."/>
            <person name="Salamov A."/>
            <person name="Riley R."/>
            <person name="Gladden J.M."/>
            <person name="Phatale P."/>
            <person name="Nielsen M.T."/>
            <person name="Lyhne E.K."/>
            <person name="Kogle M.E."/>
            <person name="Strasser K."/>
            <person name="McDonnell E."/>
            <person name="Barry K."/>
            <person name="Clum A."/>
            <person name="Chen C."/>
            <person name="Nolan M."/>
            <person name="Sandor L."/>
            <person name="Kuo A."/>
            <person name="Lipzen A."/>
            <person name="Hainaut M."/>
            <person name="Drula E."/>
            <person name="Tsang A."/>
            <person name="Magnuson J.K."/>
            <person name="Henrissat B."/>
            <person name="Wiebenga A."/>
            <person name="Simmons B.A."/>
            <person name="Makela M.R."/>
            <person name="De vries R.P."/>
            <person name="Grigoriev I.V."/>
            <person name="Mortensen U.H."/>
            <person name="Baker S.E."/>
            <person name="Andersen M.R."/>
        </authorList>
    </citation>
    <scope>NUCLEOTIDE SEQUENCE [LARGE SCALE GENOMIC DNA]</scope>
    <source>
        <strain evidence="6 7">ATCC 13157</strain>
    </source>
</reference>
<organism evidence="6 7">
    <name type="scientific">Aspergillus phoenicis ATCC 13157</name>
    <dbReference type="NCBI Taxonomy" id="1353007"/>
    <lineage>
        <taxon>Eukaryota</taxon>
        <taxon>Fungi</taxon>
        <taxon>Dikarya</taxon>
        <taxon>Ascomycota</taxon>
        <taxon>Pezizomycotina</taxon>
        <taxon>Eurotiomycetes</taxon>
        <taxon>Eurotiomycetidae</taxon>
        <taxon>Eurotiales</taxon>
        <taxon>Aspergillaceae</taxon>
        <taxon>Aspergillus</taxon>
    </lineage>
</organism>
<proteinExistence type="inferred from homology"/>
<gene>
    <name evidence="6" type="ORF">M752DRAFT_312197</name>
</gene>
<sequence length="642" mass="71443">MPSNSLRDNVSRRKDASPLGRGIFIGLRALDVWWQHHLLTRGWATRAIETLGGQAVSTSHIISSTNFTGLQPYYGLVNLLSLGSSIKQIATMIFISEQETPVASAIIVAAFNTIINSVNTLLSVWAVTSQVPSTLSSNDSSNFLLANPLVAVGAGAYLIGILTEAVSEFQRTAFKKDPANKGKPYGGGLFSLATNINYGGYTIWRAGYALVTGGLPLAAINFSFFFYDFAARGVPVLDAYLTDRGFIEFVHSRRLYYFRVMVKRAVFQSGQEQLQVFPHVNGDRTYASTRHNQHFLVSIETIGSKNQHQRIIEMKVGIAGITGKFARRLLTHLLDAGDDSLTIRGYCRNPSKLPDSVKTSPKLEIIEGAAFDQDAIATFVQGCDIVVCCYLGDDKLMVDGQKLLIDACESANVPRYVASDWALDYTKLKLGELFPKDPMIHVKNYLDTEKKIAGVHILIGGFMEPIFSPFFNIVDTQTNTFRYWGDGNEIMEGTTYDDAAKYTAKVVLDPEAKGVLKFVGGRATIQEIAKSYEKIYGAPVTLEKRGSLEDLYKTMHDKRTKSPQDIYSYMSLFFYYYWINGQTFVGPELDNARYPDVQAVDWEGFMKCWSQEQIGTSYFALNILAVQVQHSHFDRLAGSFLI</sequence>